<gene>
    <name evidence="2" type="ORF">Q766_09810</name>
</gene>
<name>A0A0A2MMW7_9FLAO</name>
<keyword evidence="1" id="KW-0732">Signal</keyword>
<evidence type="ECO:0008006" key="4">
    <source>
        <dbReference type="Google" id="ProtNLM"/>
    </source>
</evidence>
<evidence type="ECO:0000313" key="2">
    <source>
        <dbReference type="EMBL" id="KGO92921.1"/>
    </source>
</evidence>
<evidence type="ECO:0000256" key="1">
    <source>
        <dbReference type="SAM" id="SignalP"/>
    </source>
</evidence>
<keyword evidence="3" id="KW-1185">Reference proteome</keyword>
<protein>
    <recommendedName>
        <fullName evidence="4">Lipocalin-like domain-containing protein</fullName>
    </recommendedName>
</protein>
<sequence>MKKIYFSFIAFLILTAASAQTAAQKALVGTWNITSIGMEGNTIDLSTYKVTFTDETLKQAKKENINIKEAEANFKALGLSYKNISLSLNADSTMQMKIQNTIVNDDTYKIVDKDGKHYIFGGNGAETEYILQDNVLTLMLNKGGDIIHMYFKKE</sequence>
<feature type="chain" id="PRO_5002003445" description="Lipocalin-like domain-containing protein" evidence="1">
    <location>
        <begin position="22"/>
        <end position="154"/>
    </location>
</feature>
<organism evidence="2 3">
    <name type="scientific">Flavobacterium subsaxonicum WB 4.1-42 = DSM 21790</name>
    <dbReference type="NCBI Taxonomy" id="1121898"/>
    <lineage>
        <taxon>Bacteria</taxon>
        <taxon>Pseudomonadati</taxon>
        <taxon>Bacteroidota</taxon>
        <taxon>Flavobacteriia</taxon>
        <taxon>Flavobacteriales</taxon>
        <taxon>Flavobacteriaceae</taxon>
        <taxon>Flavobacterium</taxon>
    </lineage>
</organism>
<dbReference type="EMBL" id="JRLY01000007">
    <property type="protein sequence ID" value="KGO92921.1"/>
    <property type="molecule type" value="Genomic_DNA"/>
</dbReference>
<comment type="caution">
    <text evidence="2">The sequence shown here is derived from an EMBL/GenBank/DDBJ whole genome shotgun (WGS) entry which is preliminary data.</text>
</comment>
<accession>A0A0A2MMW7</accession>
<dbReference type="Proteomes" id="UP000030111">
    <property type="component" value="Unassembled WGS sequence"/>
</dbReference>
<dbReference type="AlphaFoldDB" id="A0A0A2MMW7"/>
<dbReference type="RefSeq" id="WP_026993047.1">
    <property type="nucleotide sequence ID" value="NZ_JRLY01000007.1"/>
</dbReference>
<feature type="signal peptide" evidence="1">
    <location>
        <begin position="1"/>
        <end position="21"/>
    </location>
</feature>
<evidence type="ECO:0000313" key="3">
    <source>
        <dbReference type="Proteomes" id="UP000030111"/>
    </source>
</evidence>
<proteinExistence type="predicted"/>
<reference evidence="2 3" key="1">
    <citation type="submission" date="2013-09" db="EMBL/GenBank/DDBJ databases">
        <authorList>
            <person name="Zeng Z."/>
            <person name="Chen C."/>
        </authorList>
    </citation>
    <scope>NUCLEOTIDE SEQUENCE [LARGE SCALE GENOMIC DNA]</scope>
    <source>
        <strain evidence="2 3">WB 4.1-42</strain>
    </source>
</reference>